<feature type="domain" description="AAA-ATPase-like" evidence="1">
    <location>
        <begin position="17"/>
        <end position="207"/>
    </location>
</feature>
<accession>A0A9D1WEE3</accession>
<proteinExistence type="predicted"/>
<name>A0A9D1WEE3_9GAMM</name>
<comment type="caution">
    <text evidence="2">The sequence shown here is derived from an EMBL/GenBank/DDBJ whole genome shotgun (WGS) entry which is preliminary data.</text>
</comment>
<dbReference type="InterPro" id="IPR027417">
    <property type="entry name" value="P-loop_NTPase"/>
</dbReference>
<gene>
    <name evidence="2" type="ORF">H9850_07885</name>
</gene>
<dbReference type="Pfam" id="PF09820">
    <property type="entry name" value="AAA-ATPase_like"/>
    <property type="match status" value="1"/>
</dbReference>
<dbReference type="InterPro" id="IPR012547">
    <property type="entry name" value="PDDEXK_9"/>
</dbReference>
<organism evidence="2 3">
    <name type="scientific">Candidatus Anaerobiospirillum pullistercoris</name>
    <dbReference type="NCBI Taxonomy" id="2838452"/>
    <lineage>
        <taxon>Bacteria</taxon>
        <taxon>Pseudomonadati</taxon>
        <taxon>Pseudomonadota</taxon>
        <taxon>Gammaproteobacteria</taxon>
        <taxon>Aeromonadales</taxon>
        <taxon>Succinivibrionaceae</taxon>
        <taxon>Anaerobiospirillum</taxon>
    </lineage>
</organism>
<dbReference type="Pfam" id="PF08011">
    <property type="entry name" value="PDDEXK_9"/>
    <property type="match status" value="1"/>
</dbReference>
<evidence type="ECO:0000313" key="2">
    <source>
        <dbReference type="EMBL" id="HIX57373.1"/>
    </source>
</evidence>
<dbReference type="SUPFAM" id="SSF52540">
    <property type="entry name" value="P-loop containing nucleoside triphosphate hydrolases"/>
    <property type="match status" value="1"/>
</dbReference>
<evidence type="ECO:0000259" key="1">
    <source>
        <dbReference type="Pfam" id="PF09820"/>
    </source>
</evidence>
<evidence type="ECO:0000313" key="3">
    <source>
        <dbReference type="Proteomes" id="UP000886829"/>
    </source>
</evidence>
<sequence>MKPYDKSPLQDITTTSSDFNEIRDEGFLLVDKTARINDLIRESRIFLSRPRRFGKSLLLSTINELFTNGVKNFEGLAIHDVWQQERYPVVKLSFFGLSDPTTLERKLCDRLRESFAGAGFDAAFDIAPQSNTISALTTRLNYLRGQQKIVLLINEWDFPLSSHLNDRAAFEKNKEILNQFYAWIRDLANIKFLLVTGITRYQETSLFTGQTVTDISMDPRFADLLGYTQDEVEDYFAEHIKEAAARLKISTDELCHKLAVYYDGFCFDYKAKLRLYCPISINKFFKQVVDTPAEVPTFGYYWMESSNTAQALRTFLARVRLKSDFIDQVQGSGVELSQTDISSANSYESINFKALLVQTGYLSIDSIKNPDEVSQDDRICCCKFPNLEVKQRYVNILLRYLTGAYEKSSQSSWFTENAERLKAALLQQNMEQVVVALNLFLRALPYDVWSNAPEMFYRTCIAWSLICSLRDDVQQETQNNKGRSDLEFNAGNYHYVVELKRFVPNQGQEKDREQVRGDLRLLADKAQQQVYERGYGFNAQVGVELPRLGLALVVSTESRQIDYWRYFNGDGVIAEGMVEPISMKNPPQLDAPDTKVQD</sequence>
<dbReference type="AlphaFoldDB" id="A0A9D1WEE3"/>
<dbReference type="Proteomes" id="UP000886829">
    <property type="component" value="Unassembled WGS sequence"/>
</dbReference>
<reference evidence="2" key="1">
    <citation type="journal article" date="2021" name="PeerJ">
        <title>Extensive microbial diversity within the chicken gut microbiome revealed by metagenomics and culture.</title>
        <authorList>
            <person name="Gilroy R."/>
            <person name="Ravi A."/>
            <person name="Getino M."/>
            <person name="Pursley I."/>
            <person name="Horton D.L."/>
            <person name="Alikhan N.F."/>
            <person name="Baker D."/>
            <person name="Gharbi K."/>
            <person name="Hall N."/>
            <person name="Watson M."/>
            <person name="Adriaenssens E.M."/>
            <person name="Foster-Nyarko E."/>
            <person name="Jarju S."/>
            <person name="Secka A."/>
            <person name="Antonio M."/>
            <person name="Oren A."/>
            <person name="Chaudhuri R.R."/>
            <person name="La Ragione R."/>
            <person name="Hildebrand F."/>
            <person name="Pallen M.J."/>
        </authorList>
    </citation>
    <scope>NUCLEOTIDE SEQUENCE</scope>
    <source>
        <strain evidence="2">USASDec5-558</strain>
    </source>
</reference>
<dbReference type="EMBL" id="DXEV01000156">
    <property type="protein sequence ID" value="HIX57373.1"/>
    <property type="molecule type" value="Genomic_DNA"/>
</dbReference>
<reference evidence="2" key="2">
    <citation type="submission" date="2021-04" db="EMBL/GenBank/DDBJ databases">
        <authorList>
            <person name="Gilroy R."/>
        </authorList>
    </citation>
    <scope>NUCLEOTIDE SEQUENCE</scope>
    <source>
        <strain evidence="2">USASDec5-558</strain>
    </source>
</reference>
<dbReference type="PANTHER" id="PTHR34825:SF1">
    <property type="entry name" value="AAA-ATPASE-LIKE DOMAIN-CONTAINING PROTEIN"/>
    <property type="match status" value="1"/>
</dbReference>
<dbReference type="PANTHER" id="PTHR34825">
    <property type="entry name" value="CONSERVED PROTEIN, WITH A WEAK D-GALACTARATE DEHYDRATASE/ALTRONATE HYDROLASE DOMAIN"/>
    <property type="match status" value="1"/>
</dbReference>
<protein>
    <submittedName>
        <fullName evidence="2">AAA family ATPase</fullName>
    </submittedName>
</protein>
<dbReference type="InterPro" id="IPR018631">
    <property type="entry name" value="AAA-ATPase-like_dom"/>
</dbReference>